<accession>A0A8I0V7C0</accession>
<organism evidence="1 2">
    <name type="scientific">Vibrio anguillarum</name>
    <name type="common">Listonella anguillarum</name>
    <dbReference type="NCBI Taxonomy" id="55601"/>
    <lineage>
        <taxon>Bacteria</taxon>
        <taxon>Pseudomonadati</taxon>
        <taxon>Pseudomonadota</taxon>
        <taxon>Gammaproteobacteria</taxon>
        <taxon>Vibrionales</taxon>
        <taxon>Vibrionaceae</taxon>
        <taxon>Vibrio</taxon>
    </lineage>
</organism>
<protein>
    <submittedName>
        <fullName evidence="1">Uncharacterized protein</fullName>
    </submittedName>
</protein>
<dbReference type="Proteomes" id="UP000722957">
    <property type="component" value="Unassembled WGS sequence"/>
</dbReference>
<name>A0A8I0V7C0_VIBAN</name>
<reference evidence="1 2" key="1">
    <citation type="journal article" date="2021" name="PeerJ">
        <title>Analysis of 44 Vibrio anguillarum genomes reveals high genetic diversity.</title>
        <authorList>
            <person name="Hansen M.J."/>
            <person name="Dalsgaard I."/>
        </authorList>
    </citation>
    <scope>NUCLEOTIDE SEQUENCE [LARGE SCALE GENOMIC DNA]</scope>
    <source>
        <strain evidence="1 2">17-16730-2A</strain>
    </source>
</reference>
<sequence length="83" mass="9367">MSFQDFKWGADRQLHNNVWDTILGEEVGEVSEAAILFVNAKLGQIKGNVSKHTLEVNKKELRSELIQVAAVAMQWIEALDRSN</sequence>
<dbReference type="AlphaFoldDB" id="A0A8I0V7C0"/>
<evidence type="ECO:0000313" key="1">
    <source>
        <dbReference type="EMBL" id="MBF4271028.1"/>
    </source>
</evidence>
<proteinExistence type="predicted"/>
<evidence type="ECO:0000313" key="2">
    <source>
        <dbReference type="Proteomes" id="UP000722957"/>
    </source>
</evidence>
<gene>
    <name evidence="1" type="ORF">EAY07_03020</name>
</gene>
<comment type="caution">
    <text evidence="1">The sequence shown here is derived from an EMBL/GenBank/DDBJ whole genome shotgun (WGS) entry which is preliminary data.</text>
</comment>
<dbReference type="EMBL" id="RDOM01000009">
    <property type="protein sequence ID" value="MBF4271028.1"/>
    <property type="molecule type" value="Genomic_DNA"/>
</dbReference>